<dbReference type="GO" id="GO:0008360">
    <property type="term" value="P:regulation of cell shape"/>
    <property type="evidence" value="ECO:0007669"/>
    <property type="project" value="UniProtKB-KW"/>
</dbReference>
<dbReference type="InterPro" id="IPR001451">
    <property type="entry name" value="Hexapep"/>
</dbReference>
<feature type="binding site" evidence="18">
    <location>
        <begin position="77"/>
        <end position="78"/>
    </location>
    <ligand>
        <name>UDP-N-acetyl-alpha-D-glucosamine</name>
        <dbReference type="ChEBI" id="CHEBI:57705"/>
    </ligand>
</feature>
<evidence type="ECO:0000256" key="4">
    <source>
        <dbReference type="ARBA" id="ARBA00022490"/>
    </source>
</evidence>
<comment type="pathway">
    <text evidence="18">Bacterial outer membrane biogenesis; LPS lipid A biosynthesis.</text>
</comment>
<dbReference type="GO" id="GO:0006048">
    <property type="term" value="P:UDP-N-acetylglucosamine biosynthetic process"/>
    <property type="evidence" value="ECO:0007669"/>
    <property type="project" value="UniProtKB-UniPathway"/>
</dbReference>
<name>A0A0X8JHX9_9BACT</name>
<comment type="catalytic activity">
    <reaction evidence="16 18">
        <text>N-acetyl-alpha-D-glucosamine 1-phosphate + UTP + H(+) = UDP-N-acetyl-alpha-D-glucosamine + diphosphate</text>
        <dbReference type="Rhea" id="RHEA:13509"/>
        <dbReference type="ChEBI" id="CHEBI:15378"/>
        <dbReference type="ChEBI" id="CHEBI:33019"/>
        <dbReference type="ChEBI" id="CHEBI:46398"/>
        <dbReference type="ChEBI" id="CHEBI:57705"/>
        <dbReference type="ChEBI" id="CHEBI:57776"/>
        <dbReference type="EC" id="2.7.7.23"/>
    </reaction>
</comment>
<dbReference type="SUPFAM" id="SSF53448">
    <property type="entry name" value="Nucleotide-diphospho-sugar transferases"/>
    <property type="match status" value="1"/>
</dbReference>
<proteinExistence type="inferred from homology"/>
<feature type="binding site" evidence="18">
    <location>
        <position position="405"/>
    </location>
    <ligand>
        <name>acetyl-CoA</name>
        <dbReference type="ChEBI" id="CHEBI:57288"/>
    </ligand>
</feature>
<feature type="binding site" evidence="18">
    <location>
        <begin position="9"/>
        <end position="12"/>
    </location>
    <ligand>
        <name>UDP-N-acetyl-alpha-D-glucosamine</name>
        <dbReference type="ChEBI" id="CHEBI:57705"/>
    </ligand>
</feature>
<dbReference type="SUPFAM" id="SSF51161">
    <property type="entry name" value="Trimeric LpxA-like enzymes"/>
    <property type="match status" value="1"/>
</dbReference>
<dbReference type="GO" id="GO:0009245">
    <property type="term" value="P:lipid A biosynthetic process"/>
    <property type="evidence" value="ECO:0007669"/>
    <property type="project" value="UniProtKB-UniRule"/>
</dbReference>
<feature type="binding site" evidence="18">
    <location>
        <position position="138"/>
    </location>
    <ligand>
        <name>UDP-N-acetyl-alpha-D-glucosamine</name>
        <dbReference type="ChEBI" id="CHEBI:57705"/>
    </ligand>
</feature>
<dbReference type="InterPro" id="IPR029044">
    <property type="entry name" value="Nucleotide-diphossugar_trans"/>
</dbReference>
<evidence type="ECO:0000256" key="18">
    <source>
        <dbReference type="HAMAP-Rule" id="MF_01631"/>
    </source>
</evidence>
<evidence type="ECO:0000256" key="16">
    <source>
        <dbReference type="ARBA" id="ARBA00048493"/>
    </source>
</evidence>
<feature type="binding site" evidence="18">
    <location>
        <position position="169"/>
    </location>
    <ligand>
        <name>UDP-N-acetyl-alpha-D-glucosamine</name>
        <dbReference type="ChEBI" id="CHEBI:57705"/>
    </ligand>
</feature>
<feature type="binding site" evidence="18">
    <location>
        <position position="380"/>
    </location>
    <ligand>
        <name>acetyl-CoA</name>
        <dbReference type="ChEBI" id="CHEBI:57288"/>
    </ligand>
</feature>
<dbReference type="EC" id="2.3.1.157" evidence="18"/>
<evidence type="ECO:0000313" key="20">
    <source>
        <dbReference type="EMBL" id="AMD89054.1"/>
    </source>
</evidence>
<reference evidence="21" key="1">
    <citation type="submission" date="2016-02" db="EMBL/GenBank/DDBJ databases">
        <authorList>
            <person name="Holder M.E."/>
            <person name="Ajami N.J."/>
            <person name="Petrosino J.F."/>
        </authorList>
    </citation>
    <scope>NUCLEOTIDE SEQUENCE [LARGE SCALE GENOMIC DNA]</scope>
    <source>
        <strain evidence="21">CCUG 45958</strain>
    </source>
</reference>
<comment type="subcellular location">
    <subcellularLocation>
        <location evidence="1 18">Cytoplasm</location>
    </subcellularLocation>
</comment>
<dbReference type="InterPro" id="IPR011004">
    <property type="entry name" value="Trimer_LpxA-like_sf"/>
</dbReference>
<dbReference type="InterPro" id="IPR050065">
    <property type="entry name" value="GlmU-like"/>
</dbReference>
<dbReference type="Gene3D" id="2.160.10.10">
    <property type="entry name" value="Hexapeptide repeat proteins"/>
    <property type="match status" value="1"/>
</dbReference>
<feature type="binding site" evidence="18">
    <location>
        <position position="423"/>
    </location>
    <ligand>
        <name>acetyl-CoA</name>
        <dbReference type="ChEBI" id="CHEBI:57288"/>
    </ligand>
</feature>
<evidence type="ECO:0000256" key="2">
    <source>
        <dbReference type="ARBA" id="ARBA00007707"/>
    </source>
</evidence>
<dbReference type="PANTHER" id="PTHR43584:SF3">
    <property type="entry name" value="BIFUNCTIONAL PROTEIN GLMU"/>
    <property type="match status" value="1"/>
</dbReference>
<dbReference type="GO" id="GO:0019134">
    <property type="term" value="F:glucosamine-1-phosphate N-acetyltransferase activity"/>
    <property type="evidence" value="ECO:0007669"/>
    <property type="project" value="UniProtKB-UniRule"/>
</dbReference>
<dbReference type="GO" id="GO:0003977">
    <property type="term" value="F:UDP-N-acetylglucosamine diphosphorylase activity"/>
    <property type="evidence" value="ECO:0007669"/>
    <property type="project" value="UniProtKB-UniRule"/>
</dbReference>
<feature type="region of interest" description="N-acetyltransferase" evidence="18">
    <location>
        <begin position="251"/>
        <end position="450"/>
    </location>
</feature>
<evidence type="ECO:0000256" key="9">
    <source>
        <dbReference type="ARBA" id="ARBA00022842"/>
    </source>
</evidence>
<keyword evidence="4 18" id="KW-0963">Cytoplasm</keyword>
<evidence type="ECO:0000256" key="3">
    <source>
        <dbReference type="ARBA" id="ARBA00007947"/>
    </source>
</evidence>
<dbReference type="PANTHER" id="PTHR43584">
    <property type="entry name" value="NUCLEOTIDYL TRANSFERASE"/>
    <property type="match status" value="1"/>
</dbReference>
<comment type="function">
    <text evidence="17 18">Catalyzes the last two sequential reactions in the de novo biosynthetic pathway for UDP-N-acetylglucosamine (UDP-GlcNAc). The C-terminal domain catalyzes the transfer of acetyl group from acetyl coenzyme A to glucosamine-1-phosphate (GlcN-1-P) to produce N-acetylglucosamine-1-phosphate (GlcNAc-1-P), which is converted into UDP-GlcNAc by the transfer of uridine 5-monophosphate (from uridine 5-triphosphate), a reaction catalyzed by the N-terminal domain.</text>
</comment>
<dbReference type="GO" id="GO:0071555">
    <property type="term" value="P:cell wall organization"/>
    <property type="evidence" value="ECO:0007669"/>
    <property type="project" value="UniProtKB-KW"/>
</dbReference>
<evidence type="ECO:0000256" key="5">
    <source>
        <dbReference type="ARBA" id="ARBA00022679"/>
    </source>
</evidence>
<dbReference type="EC" id="2.7.7.23" evidence="18"/>
<dbReference type="KEGG" id="dfi:AXF13_02395"/>
<dbReference type="EMBL" id="CP014229">
    <property type="protein sequence ID" value="AMD89054.1"/>
    <property type="molecule type" value="Genomic_DNA"/>
</dbReference>
<dbReference type="GO" id="GO:0009252">
    <property type="term" value="P:peptidoglycan biosynthetic process"/>
    <property type="evidence" value="ECO:0007669"/>
    <property type="project" value="UniProtKB-UniRule"/>
</dbReference>
<evidence type="ECO:0000256" key="8">
    <source>
        <dbReference type="ARBA" id="ARBA00022737"/>
    </source>
</evidence>
<feature type="region of interest" description="Linker" evidence="18">
    <location>
        <begin position="230"/>
        <end position="250"/>
    </location>
</feature>
<evidence type="ECO:0000256" key="7">
    <source>
        <dbReference type="ARBA" id="ARBA00022723"/>
    </source>
</evidence>
<dbReference type="GO" id="GO:0016020">
    <property type="term" value="C:membrane"/>
    <property type="evidence" value="ECO:0007669"/>
    <property type="project" value="GOC"/>
</dbReference>
<gene>
    <name evidence="18 20" type="primary">glmU</name>
    <name evidence="20" type="ORF">AXF13_02395</name>
</gene>
<keyword evidence="21" id="KW-1185">Reference proteome</keyword>
<dbReference type="UniPathway" id="UPA00113">
    <property type="reaction ID" value="UER00532"/>
</dbReference>
<dbReference type="GO" id="GO:0000287">
    <property type="term" value="F:magnesium ion binding"/>
    <property type="evidence" value="ECO:0007669"/>
    <property type="project" value="UniProtKB-UniRule"/>
</dbReference>
<feature type="binding site" evidence="18">
    <location>
        <position position="227"/>
    </location>
    <ligand>
        <name>UDP-N-acetyl-alpha-D-glucosamine</name>
        <dbReference type="ChEBI" id="CHEBI:57705"/>
    </ligand>
</feature>
<dbReference type="Pfam" id="PF12804">
    <property type="entry name" value="NTP_transf_3"/>
    <property type="match status" value="1"/>
</dbReference>
<dbReference type="HAMAP" id="MF_01631">
    <property type="entry name" value="GlmU"/>
    <property type="match status" value="1"/>
</dbReference>
<evidence type="ECO:0000256" key="14">
    <source>
        <dbReference type="ARBA" id="ARBA00023316"/>
    </source>
</evidence>
<feature type="binding site" evidence="18">
    <location>
        <position position="152"/>
    </location>
    <ligand>
        <name>UDP-N-acetyl-alpha-D-glucosamine</name>
        <dbReference type="ChEBI" id="CHEBI:57705"/>
    </ligand>
</feature>
<dbReference type="GO" id="GO:0005737">
    <property type="term" value="C:cytoplasm"/>
    <property type="evidence" value="ECO:0007669"/>
    <property type="project" value="UniProtKB-SubCell"/>
</dbReference>
<dbReference type="STRING" id="44742.AXF13_02395"/>
<keyword evidence="5 18" id="KW-0808">Transferase</keyword>
<comment type="catalytic activity">
    <reaction evidence="15 18">
        <text>alpha-D-glucosamine 1-phosphate + acetyl-CoA = N-acetyl-alpha-D-glucosamine 1-phosphate + CoA + H(+)</text>
        <dbReference type="Rhea" id="RHEA:13725"/>
        <dbReference type="ChEBI" id="CHEBI:15378"/>
        <dbReference type="ChEBI" id="CHEBI:57287"/>
        <dbReference type="ChEBI" id="CHEBI:57288"/>
        <dbReference type="ChEBI" id="CHEBI:57776"/>
        <dbReference type="ChEBI" id="CHEBI:58516"/>
        <dbReference type="EC" id="2.3.1.157"/>
    </reaction>
</comment>
<sequence length="450" mass="47733">MPKNAALILAAGKGTRMHSDRPKVLQTILGEPMLAYVRAALRPVFAEDVWMVVGHRAQMVEAAFPDARLVFQTEQLGTGHALMQALPALTEAGCTHLLVVNGDAPLLSEALVRDFLAEAAGADLSFATIVPDNPGAYGRVVRKQGRVLGIVEAKDYDPARHGPESGEVNAGMYWLSLAAVEALLPRLNNDNKSGEYYITDIIGLAVAENYTVRGVECGRDDSLLGVNSPLELSRLEELLRARTTEQLLASGVILHAPDLVRVSPLARVEPGAELSGPCEICGRTEIRRGASVASHCVVRDSLIREGAEIRSFSHLEDARVGEGALVGPFARLRPGAELEADSHVGNFVELKKARLGKGAKANHLSYLGDARVGAGANIGAGTITCNYDGKHKYQTNIGEKAFIGSNTALVAPVSVGDNALVGAGSVITKDVPNGEMGIARGRQKNLPRRG</sequence>
<dbReference type="NCBIfam" id="NF010936">
    <property type="entry name" value="PRK14356.1"/>
    <property type="match status" value="1"/>
</dbReference>
<feature type="binding site" evidence="18">
    <location>
        <position position="366"/>
    </location>
    <ligand>
        <name>UDP-N-acetyl-alpha-D-glucosamine</name>
        <dbReference type="ChEBI" id="CHEBI:57705"/>
    </ligand>
</feature>
<keyword evidence="14 18" id="KW-0961">Cell wall biogenesis/degradation</keyword>
<dbReference type="AlphaFoldDB" id="A0A0X8JHX9"/>
<keyword evidence="13 18" id="KW-0012">Acyltransferase</keyword>
<evidence type="ECO:0000256" key="15">
    <source>
        <dbReference type="ARBA" id="ARBA00048247"/>
    </source>
</evidence>
<keyword evidence="11 18" id="KW-0573">Peptidoglycan synthesis</keyword>
<evidence type="ECO:0000256" key="1">
    <source>
        <dbReference type="ARBA" id="ARBA00004496"/>
    </source>
</evidence>
<feature type="binding site" evidence="18">
    <location>
        <position position="227"/>
    </location>
    <ligand>
        <name>Mg(2+)</name>
        <dbReference type="ChEBI" id="CHEBI:18420"/>
    </ligand>
</feature>
<feature type="binding site" evidence="18">
    <location>
        <position position="440"/>
    </location>
    <ligand>
        <name>acetyl-CoA</name>
        <dbReference type="ChEBI" id="CHEBI:57288"/>
    </ligand>
</feature>
<evidence type="ECO:0000256" key="11">
    <source>
        <dbReference type="ARBA" id="ARBA00022984"/>
    </source>
</evidence>
<evidence type="ECO:0000256" key="6">
    <source>
        <dbReference type="ARBA" id="ARBA00022695"/>
    </source>
</evidence>
<comment type="pathway">
    <text evidence="18">Nucleotide-sugar biosynthesis; UDP-N-acetyl-alpha-D-glucosamine biosynthesis; N-acetyl-alpha-D-glucosamine 1-phosphate from alpha-D-glucosamine 6-phosphate (route II): step 2/2.</text>
</comment>
<evidence type="ECO:0000256" key="13">
    <source>
        <dbReference type="ARBA" id="ARBA00023315"/>
    </source>
</evidence>
<feature type="binding site" evidence="18">
    <location>
        <position position="103"/>
    </location>
    <ligand>
        <name>Mg(2+)</name>
        <dbReference type="ChEBI" id="CHEBI:18420"/>
    </ligand>
</feature>
<dbReference type="GO" id="GO:0000902">
    <property type="term" value="P:cell morphogenesis"/>
    <property type="evidence" value="ECO:0007669"/>
    <property type="project" value="UniProtKB-UniRule"/>
</dbReference>
<feature type="binding site" evidence="18">
    <location>
        <position position="72"/>
    </location>
    <ligand>
        <name>UDP-N-acetyl-alpha-D-glucosamine</name>
        <dbReference type="ChEBI" id="CHEBI:57705"/>
    </ligand>
</feature>
<dbReference type="InterPro" id="IPR005882">
    <property type="entry name" value="Bifunctional_GlmU"/>
</dbReference>
<dbReference type="Proteomes" id="UP000069241">
    <property type="component" value="Chromosome"/>
</dbReference>
<evidence type="ECO:0000259" key="19">
    <source>
        <dbReference type="Pfam" id="PF12804"/>
    </source>
</evidence>
<dbReference type="InterPro" id="IPR038009">
    <property type="entry name" value="GlmU_C_LbH"/>
</dbReference>
<dbReference type="PROSITE" id="PS00101">
    <property type="entry name" value="HEXAPEP_TRANSFERASES"/>
    <property type="match status" value="1"/>
</dbReference>
<evidence type="ECO:0000256" key="17">
    <source>
        <dbReference type="ARBA" id="ARBA00049628"/>
    </source>
</evidence>
<comment type="subunit">
    <text evidence="18">Homotrimer.</text>
</comment>
<keyword evidence="9 18" id="KW-0460">Magnesium</keyword>
<evidence type="ECO:0000313" key="21">
    <source>
        <dbReference type="Proteomes" id="UP000069241"/>
    </source>
</evidence>
<comment type="similarity">
    <text evidence="3 18">In the N-terminal section; belongs to the N-acetylglucosamine-1-phosphate uridyltransferase family.</text>
</comment>
<dbReference type="UniPathway" id="UPA00973"/>
<dbReference type="Gene3D" id="3.90.550.10">
    <property type="entry name" value="Spore Coat Polysaccharide Biosynthesis Protein SpsA, Chain A"/>
    <property type="match status" value="1"/>
</dbReference>
<feature type="region of interest" description="Pyrophosphorylase" evidence="18">
    <location>
        <begin position="1"/>
        <end position="229"/>
    </location>
</feature>
<keyword evidence="6 18" id="KW-0548">Nucleotidyltransferase</keyword>
<feature type="active site" description="Proton acceptor" evidence="18">
    <location>
        <position position="363"/>
    </location>
</feature>
<feature type="binding site" evidence="18">
    <location>
        <position position="333"/>
    </location>
    <ligand>
        <name>UDP-N-acetyl-alpha-D-glucosamine</name>
        <dbReference type="ChEBI" id="CHEBI:57705"/>
    </ligand>
</feature>
<dbReference type="CDD" id="cd02540">
    <property type="entry name" value="GT2_GlmU_N_bac"/>
    <property type="match status" value="1"/>
</dbReference>
<dbReference type="InterPro" id="IPR018357">
    <property type="entry name" value="Hexapep_transf_CS"/>
</dbReference>
<feature type="binding site" evidence="18">
    <location>
        <position position="377"/>
    </location>
    <ligand>
        <name>UDP-N-acetyl-alpha-D-glucosamine</name>
        <dbReference type="ChEBI" id="CHEBI:57705"/>
    </ligand>
</feature>
<keyword evidence="12 18" id="KW-0511">Multifunctional enzyme</keyword>
<feature type="binding site" evidence="18">
    <location>
        <position position="23"/>
    </location>
    <ligand>
        <name>UDP-N-acetyl-alpha-D-glucosamine</name>
        <dbReference type="ChEBI" id="CHEBI:57705"/>
    </ligand>
</feature>
<dbReference type="RefSeq" id="WP_062251511.1">
    <property type="nucleotide sequence ID" value="NZ_CP014229.1"/>
</dbReference>
<dbReference type="Pfam" id="PF14602">
    <property type="entry name" value="Hexapep_2"/>
    <property type="match status" value="1"/>
</dbReference>
<keyword evidence="8 18" id="KW-0677">Repeat</keyword>
<feature type="binding site" evidence="18">
    <location>
        <position position="351"/>
    </location>
    <ligand>
        <name>UDP-N-acetyl-alpha-D-glucosamine</name>
        <dbReference type="ChEBI" id="CHEBI:57705"/>
    </ligand>
</feature>
<comment type="pathway">
    <text evidence="18">Nucleotide-sugar biosynthesis; UDP-N-acetyl-alpha-D-glucosamine biosynthesis; UDP-N-acetyl-alpha-D-glucosamine from N-acetyl-alpha-D-glucosamine 1-phosphate: step 1/1.</text>
</comment>
<protein>
    <recommendedName>
        <fullName evidence="18">Bifunctional protein GlmU</fullName>
    </recommendedName>
    <domain>
        <recommendedName>
            <fullName evidence="18">UDP-N-acetylglucosamine pyrophosphorylase</fullName>
            <ecNumber evidence="18">2.7.7.23</ecNumber>
        </recommendedName>
        <alternativeName>
            <fullName evidence="18">N-acetylglucosamine-1-phosphate uridyltransferase</fullName>
        </alternativeName>
    </domain>
    <domain>
        <recommendedName>
            <fullName evidence="18">Glucosamine-1-phosphate N-acetyltransferase</fullName>
            <ecNumber evidence="18">2.3.1.157</ecNumber>
        </recommendedName>
    </domain>
</protein>
<organism evidence="20 21">
    <name type="scientific">Desulfovibrio fairfieldensis</name>
    <dbReference type="NCBI Taxonomy" id="44742"/>
    <lineage>
        <taxon>Bacteria</taxon>
        <taxon>Pseudomonadati</taxon>
        <taxon>Thermodesulfobacteriota</taxon>
        <taxon>Desulfovibrionia</taxon>
        <taxon>Desulfovibrionales</taxon>
        <taxon>Desulfovibrionaceae</taxon>
        <taxon>Desulfovibrio</taxon>
    </lineage>
</organism>
<evidence type="ECO:0000256" key="10">
    <source>
        <dbReference type="ARBA" id="ARBA00022960"/>
    </source>
</evidence>
<dbReference type="InterPro" id="IPR025877">
    <property type="entry name" value="MobA-like_NTP_Trfase"/>
</dbReference>
<dbReference type="CDD" id="cd03353">
    <property type="entry name" value="LbH_GlmU_C"/>
    <property type="match status" value="1"/>
</dbReference>
<comment type="cofactor">
    <cofactor evidence="18">
        <name>Mg(2+)</name>
        <dbReference type="ChEBI" id="CHEBI:18420"/>
    </cofactor>
    <text evidence="18">Binds 1 Mg(2+) ion per subunit.</text>
</comment>
<evidence type="ECO:0000256" key="12">
    <source>
        <dbReference type="ARBA" id="ARBA00023268"/>
    </source>
</evidence>
<feature type="binding site" evidence="18">
    <location>
        <begin position="386"/>
        <end position="387"/>
    </location>
    <ligand>
        <name>acetyl-CoA</name>
        <dbReference type="ChEBI" id="CHEBI:57288"/>
    </ligand>
</feature>
<feature type="domain" description="MobA-like NTP transferase" evidence="19">
    <location>
        <begin position="6"/>
        <end position="135"/>
    </location>
</feature>
<accession>A0A0X8JHX9</accession>
<comment type="caution">
    <text evidence="18">Lacks conserved residue(s) required for the propagation of feature annotation.</text>
</comment>
<dbReference type="NCBIfam" id="TIGR01173">
    <property type="entry name" value="glmU"/>
    <property type="match status" value="1"/>
</dbReference>
<keyword evidence="7 18" id="KW-0479">Metal-binding</keyword>
<keyword evidence="10 18" id="KW-0133">Cell shape</keyword>
<comment type="similarity">
    <text evidence="2 18">In the C-terminal section; belongs to the transferase hexapeptide repeat family.</text>
</comment>